<dbReference type="NCBIfam" id="NF005559">
    <property type="entry name" value="PRK07231.1"/>
    <property type="match status" value="1"/>
</dbReference>
<dbReference type="GO" id="GO:0006633">
    <property type="term" value="P:fatty acid biosynthetic process"/>
    <property type="evidence" value="ECO:0007669"/>
    <property type="project" value="TreeGrafter"/>
</dbReference>
<dbReference type="PANTHER" id="PTHR42760:SF133">
    <property type="entry name" value="3-OXOACYL-[ACYL-CARRIER-PROTEIN] REDUCTASE"/>
    <property type="match status" value="1"/>
</dbReference>
<gene>
    <name evidence="3" type="ORF">CR194_09115</name>
</gene>
<dbReference type="RefSeq" id="WP_110609373.1">
    <property type="nucleotide sequence ID" value="NZ_PDOD01000002.1"/>
</dbReference>
<sequence>MKKLMDKVAVVTGAGGGLGREISLHFAREGAKVIATDINKTELRKTVNIIEAEVTNSVHAIEMDVSDPSSISHTADYVKETFTKVDILVNNAGFLKYNHIFDYELDDWDKLMNVNLRGYFLVTQAFTKMMVENNQGKIINISSVAATNGLPGGTAYAASKGGINSMTKVLATDLAPYNINVNAIAPGPIDGDFLNVNANEESLKKRIDKTLFKRLGTYSDVARPVVFLASSDSDWITGTVLVTDGGFTV</sequence>
<dbReference type="OrthoDB" id="9803333at2"/>
<dbReference type="SUPFAM" id="SSF51735">
    <property type="entry name" value="NAD(P)-binding Rossmann-fold domains"/>
    <property type="match status" value="1"/>
</dbReference>
<protein>
    <recommendedName>
        <fullName evidence="5">Short-chain dehydrogenase</fullName>
    </recommendedName>
</protein>
<dbReference type="GO" id="GO:0008206">
    <property type="term" value="P:bile acid metabolic process"/>
    <property type="evidence" value="ECO:0007669"/>
    <property type="project" value="UniProtKB-ARBA"/>
</dbReference>
<keyword evidence="2" id="KW-0560">Oxidoreductase</keyword>
<dbReference type="FunFam" id="3.40.50.720:FF:000084">
    <property type="entry name" value="Short-chain dehydrogenase reductase"/>
    <property type="match status" value="1"/>
</dbReference>
<evidence type="ECO:0000256" key="2">
    <source>
        <dbReference type="ARBA" id="ARBA00023002"/>
    </source>
</evidence>
<dbReference type="Proteomes" id="UP000248214">
    <property type="component" value="Unassembled WGS sequence"/>
</dbReference>
<reference evidence="3 4" key="1">
    <citation type="submission" date="2017-10" db="EMBL/GenBank/DDBJ databases">
        <title>Bacillus sp. nov., a halophilic bacterium isolated from a Keqin Lake.</title>
        <authorList>
            <person name="Wang H."/>
        </authorList>
    </citation>
    <scope>NUCLEOTIDE SEQUENCE [LARGE SCALE GENOMIC DNA]</scope>
    <source>
        <strain evidence="3 4">KQ-12</strain>
    </source>
</reference>
<dbReference type="PRINTS" id="PR00081">
    <property type="entry name" value="GDHRDH"/>
</dbReference>
<dbReference type="PROSITE" id="PS00061">
    <property type="entry name" value="ADH_SHORT"/>
    <property type="match status" value="1"/>
</dbReference>
<dbReference type="CDD" id="cd05233">
    <property type="entry name" value="SDR_c"/>
    <property type="match status" value="1"/>
</dbReference>
<dbReference type="PANTHER" id="PTHR42760">
    <property type="entry name" value="SHORT-CHAIN DEHYDROGENASES/REDUCTASES FAMILY MEMBER"/>
    <property type="match status" value="1"/>
</dbReference>
<name>A0A323TD90_9BACI</name>
<dbReference type="InterPro" id="IPR020904">
    <property type="entry name" value="Sc_DH/Rdtase_CS"/>
</dbReference>
<dbReference type="InterPro" id="IPR036291">
    <property type="entry name" value="NAD(P)-bd_dom_sf"/>
</dbReference>
<comment type="similarity">
    <text evidence="1">Belongs to the short-chain dehydrogenases/reductases (SDR) family.</text>
</comment>
<evidence type="ECO:0000256" key="1">
    <source>
        <dbReference type="ARBA" id="ARBA00006484"/>
    </source>
</evidence>
<dbReference type="EMBL" id="PDOD01000002">
    <property type="protein sequence ID" value="PYZ93342.1"/>
    <property type="molecule type" value="Genomic_DNA"/>
</dbReference>
<evidence type="ECO:0008006" key="5">
    <source>
        <dbReference type="Google" id="ProtNLM"/>
    </source>
</evidence>
<dbReference type="GO" id="GO:0048038">
    <property type="term" value="F:quinone binding"/>
    <property type="evidence" value="ECO:0007669"/>
    <property type="project" value="TreeGrafter"/>
</dbReference>
<dbReference type="PRINTS" id="PR00080">
    <property type="entry name" value="SDRFAMILY"/>
</dbReference>
<dbReference type="Gene3D" id="3.40.50.720">
    <property type="entry name" value="NAD(P)-binding Rossmann-like Domain"/>
    <property type="match status" value="1"/>
</dbReference>
<evidence type="ECO:0000313" key="3">
    <source>
        <dbReference type="EMBL" id="PYZ93342.1"/>
    </source>
</evidence>
<dbReference type="AlphaFoldDB" id="A0A323TD90"/>
<dbReference type="GO" id="GO:0016616">
    <property type="term" value="F:oxidoreductase activity, acting on the CH-OH group of donors, NAD or NADP as acceptor"/>
    <property type="evidence" value="ECO:0007669"/>
    <property type="project" value="TreeGrafter"/>
</dbReference>
<organism evidence="3 4">
    <name type="scientific">Salipaludibacillus keqinensis</name>
    <dbReference type="NCBI Taxonomy" id="2045207"/>
    <lineage>
        <taxon>Bacteria</taxon>
        <taxon>Bacillati</taxon>
        <taxon>Bacillota</taxon>
        <taxon>Bacilli</taxon>
        <taxon>Bacillales</taxon>
        <taxon>Bacillaceae</taxon>
    </lineage>
</organism>
<dbReference type="Pfam" id="PF13561">
    <property type="entry name" value="adh_short_C2"/>
    <property type="match status" value="1"/>
</dbReference>
<keyword evidence="4" id="KW-1185">Reference proteome</keyword>
<proteinExistence type="inferred from homology"/>
<accession>A0A323TD90</accession>
<evidence type="ECO:0000313" key="4">
    <source>
        <dbReference type="Proteomes" id="UP000248214"/>
    </source>
</evidence>
<comment type="caution">
    <text evidence="3">The sequence shown here is derived from an EMBL/GenBank/DDBJ whole genome shotgun (WGS) entry which is preliminary data.</text>
</comment>
<dbReference type="InterPro" id="IPR002347">
    <property type="entry name" value="SDR_fam"/>
</dbReference>